<evidence type="ECO:0000259" key="8">
    <source>
        <dbReference type="Pfam" id="PF00535"/>
    </source>
</evidence>
<dbReference type="Gene3D" id="3.90.550.10">
    <property type="entry name" value="Spore Coat Polysaccharide Biosynthesis Protein SpsA, Chain A"/>
    <property type="match status" value="1"/>
</dbReference>
<protein>
    <submittedName>
        <fullName evidence="9">Glycosyltransferase family 2 protein</fullName>
    </submittedName>
</protein>
<evidence type="ECO:0000256" key="4">
    <source>
        <dbReference type="ARBA" id="ARBA00022692"/>
    </source>
</evidence>
<evidence type="ECO:0000256" key="6">
    <source>
        <dbReference type="ARBA" id="ARBA00023136"/>
    </source>
</evidence>
<evidence type="ECO:0000256" key="5">
    <source>
        <dbReference type="ARBA" id="ARBA00022989"/>
    </source>
</evidence>
<keyword evidence="2" id="KW-0328">Glycosyltransferase</keyword>
<evidence type="ECO:0000256" key="3">
    <source>
        <dbReference type="ARBA" id="ARBA00022679"/>
    </source>
</evidence>
<dbReference type="EMBL" id="JACOFW010000004">
    <property type="protein sequence ID" value="MBC3806901.1"/>
    <property type="molecule type" value="Genomic_DNA"/>
</dbReference>
<feature type="transmembrane region" description="Helical" evidence="7">
    <location>
        <begin position="240"/>
        <end position="257"/>
    </location>
</feature>
<comment type="subcellular location">
    <subcellularLocation>
        <location evidence="1">Membrane</location>
        <topology evidence="1">Multi-pass membrane protein</topology>
    </subcellularLocation>
</comment>
<sequence>MNTTKKTISIVIPVYNEAQLIQTSIPSIIHAVEQGLGTQRADLYHLEIVAVNDGSSDQTAQVLAHMQQQEPRIRAISFTRNFGKEAAILAGLQHAQGDAVVVIDADLQHPPALIAPMIKLWENGLLVVHAVKAQRARESWLQRHLAKAFYAVFQSMSGLDLRGHSDFKLLDKQVVQMLLALPERQRFFRGLISWANFPSGQLPFEVADRPDGTESKWNRLKLLRYAVNNITSFSSLPLKLVTYLGVATLLFGLIIGGNSLLQKIEGKAIDGFTTVNLLIIIIGGAILLSLGVIGHYLARLYDEMKGRPAYLVRTDAIDSKDKEAS</sequence>
<keyword evidence="3" id="KW-0808">Transferase</keyword>
<dbReference type="InterPro" id="IPR029044">
    <property type="entry name" value="Nucleotide-diphossugar_trans"/>
</dbReference>
<dbReference type="CDD" id="cd04187">
    <property type="entry name" value="DPM1_like_bac"/>
    <property type="match status" value="1"/>
</dbReference>
<keyword evidence="10" id="KW-1185">Reference proteome</keyword>
<feature type="domain" description="Glycosyltransferase 2-like" evidence="8">
    <location>
        <begin position="9"/>
        <end position="146"/>
    </location>
</feature>
<evidence type="ECO:0000256" key="2">
    <source>
        <dbReference type="ARBA" id="ARBA00022676"/>
    </source>
</evidence>
<proteinExistence type="predicted"/>
<organism evidence="9 10">
    <name type="scientific">Undibacterium seohonense</name>
    <dbReference type="NCBI Taxonomy" id="1344950"/>
    <lineage>
        <taxon>Bacteria</taxon>
        <taxon>Pseudomonadati</taxon>
        <taxon>Pseudomonadota</taxon>
        <taxon>Betaproteobacteria</taxon>
        <taxon>Burkholderiales</taxon>
        <taxon>Oxalobacteraceae</taxon>
        <taxon>Undibacterium</taxon>
    </lineage>
</organism>
<dbReference type="Proteomes" id="UP000648257">
    <property type="component" value="Unassembled WGS sequence"/>
</dbReference>
<evidence type="ECO:0000313" key="9">
    <source>
        <dbReference type="EMBL" id="MBC3806901.1"/>
    </source>
</evidence>
<reference evidence="9 10" key="1">
    <citation type="submission" date="2020-08" db="EMBL/GenBank/DDBJ databases">
        <title>Novel species isolated from subtropical streams in China.</title>
        <authorList>
            <person name="Lu H."/>
        </authorList>
    </citation>
    <scope>NUCLEOTIDE SEQUENCE [LARGE SCALE GENOMIC DNA]</scope>
    <source>
        <strain evidence="9 10">KACC 16656</strain>
    </source>
</reference>
<dbReference type="RefSeq" id="WP_186921982.1">
    <property type="nucleotide sequence ID" value="NZ_JACOFW010000004.1"/>
</dbReference>
<name>A0ABR6X220_9BURK</name>
<keyword evidence="5 7" id="KW-1133">Transmembrane helix</keyword>
<evidence type="ECO:0000313" key="10">
    <source>
        <dbReference type="Proteomes" id="UP000648257"/>
    </source>
</evidence>
<keyword evidence="6 7" id="KW-0472">Membrane</keyword>
<evidence type="ECO:0000256" key="7">
    <source>
        <dbReference type="SAM" id="Phobius"/>
    </source>
</evidence>
<dbReference type="SUPFAM" id="SSF53448">
    <property type="entry name" value="Nucleotide-diphospho-sugar transferases"/>
    <property type="match status" value="1"/>
</dbReference>
<comment type="caution">
    <text evidence="9">The sequence shown here is derived from an EMBL/GenBank/DDBJ whole genome shotgun (WGS) entry which is preliminary data.</text>
</comment>
<evidence type="ECO:0000256" key="1">
    <source>
        <dbReference type="ARBA" id="ARBA00004141"/>
    </source>
</evidence>
<gene>
    <name evidence="9" type="ORF">H8K52_06020</name>
</gene>
<dbReference type="InterPro" id="IPR001173">
    <property type="entry name" value="Glyco_trans_2-like"/>
</dbReference>
<keyword evidence="4 7" id="KW-0812">Transmembrane</keyword>
<accession>A0ABR6X220</accession>
<dbReference type="InterPro" id="IPR050256">
    <property type="entry name" value="Glycosyltransferase_2"/>
</dbReference>
<dbReference type="Pfam" id="PF00535">
    <property type="entry name" value="Glycos_transf_2"/>
    <property type="match status" value="1"/>
</dbReference>
<dbReference type="PANTHER" id="PTHR48090:SF1">
    <property type="entry name" value="PROPHAGE BACTOPRENOL GLUCOSYL TRANSFERASE HOMOLOG"/>
    <property type="match status" value="1"/>
</dbReference>
<feature type="transmembrane region" description="Helical" evidence="7">
    <location>
        <begin position="277"/>
        <end position="298"/>
    </location>
</feature>
<dbReference type="PANTHER" id="PTHR48090">
    <property type="entry name" value="UNDECAPRENYL-PHOSPHATE 4-DEOXY-4-FORMAMIDO-L-ARABINOSE TRANSFERASE-RELATED"/>
    <property type="match status" value="1"/>
</dbReference>